<dbReference type="OrthoDB" id="2955169at2"/>
<dbReference type="PANTHER" id="PTHR22550">
    <property type="entry name" value="SPORE GERMINATION PROTEIN"/>
    <property type="match status" value="1"/>
</dbReference>
<keyword evidence="3" id="KW-0812">Transmembrane</keyword>
<accession>A0A165N0A2</accession>
<reference evidence="5" key="1">
    <citation type="submission" date="2016-01" db="EMBL/GenBank/DDBJ databases">
        <title>Draft genome of Chromobacterium sp. F49.</title>
        <authorList>
            <person name="Hong K.W."/>
        </authorList>
    </citation>
    <scope>NUCLEOTIDE SEQUENCE [LARGE SCALE GENOMIC DNA]</scope>
    <source>
        <strain evidence="5">P7IIIA</strain>
    </source>
</reference>
<feature type="transmembrane region" description="Helical" evidence="3">
    <location>
        <begin position="276"/>
        <end position="299"/>
    </location>
</feature>
<evidence type="ECO:0000256" key="3">
    <source>
        <dbReference type="SAM" id="Phobius"/>
    </source>
</evidence>
<gene>
    <name evidence="4" type="ORF">AWM68_13520</name>
</gene>
<evidence type="ECO:0000313" key="5">
    <source>
        <dbReference type="Proteomes" id="UP000076567"/>
    </source>
</evidence>
<dbReference type="EMBL" id="LRFC01000038">
    <property type="protein sequence ID" value="KZE64120.1"/>
    <property type="molecule type" value="Genomic_DNA"/>
</dbReference>
<name>A0A165N0A2_9BACL</name>
<dbReference type="Pfam" id="PF03323">
    <property type="entry name" value="GerA"/>
    <property type="match status" value="1"/>
</dbReference>
<dbReference type="Proteomes" id="UP000076567">
    <property type="component" value="Unassembled WGS sequence"/>
</dbReference>
<organism evidence="4 5">
    <name type="scientific">Fictibacillus phosphorivorans</name>
    <dbReference type="NCBI Taxonomy" id="1221500"/>
    <lineage>
        <taxon>Bacteria</taxon>
        <taxon>Bacillati</taxon>
        <taxon>Bacillota</taxon>
        <taxon>Bacilli</taxon>
        <taxon>Bacillales</taxon>
        <taxon>Fictibacillaceae</taxon>
        <taxon>Fictibacillus</taxon>
    </lineage>
</organism>
<feature type="transmembrane region" description="Helical" evidence="3">
    <location>
        <begin position="405"/>
        <end position="426"/>
    </location>
</feature>
<dbReference type="InterPro" id="IPR050768">
    <property type="entry name" value="UPF0353/GerABKA_families"/>
</dbReference>
<dbReference type="RefSeq" id="WP_066245171.1">
    <property type="nucleotide sequence ID" value="NZ_LRFC01000038.1"/>
</dbReference>
<evidence type="ECO:0000256" key="1">
    <source>
        <dbReference type="ARBA" id="ARBA00005278"/>
    </source>
</evidence>
<dbReference type="GO" id="GO:0005886">
    <property type="term" value="C:plasma membrane"/>
    <property type="evidence" value="ECO:0007669"/>
    <property type="project" value="UniProtKB-SubCell"/>
</dbReference>
<dbReference type="GO" id="GO:0009847">
    <property type="term" value="P:spore germination"/>
    <property type="evidence" value="ECO:0007669"/>
    <property type="project" value="UniProtKB-UniRule"/>
</dbReference>
<evidence type="ECO:0000256" key="2">
    <source>
        <dbReference type="ARBA" id="ARBA00023136"/>
    </source>
</evidence>
<feature type="transmembrane region" description="Helical" evidence="3">
    <location>
        <begin position="373"/>
        <end position="393"/>
    </location>
</feature>
<feature type="transmembrane region" description="Helical" evidence="3">
    <location>
        <begin position="347"/>
        <end position="367"/>
    </location>
</feature>
<keyword evidence="5" id="KW-1185">Reference proteome</keyword>
<comment type="similarity">
    <text evidence="1">Belongs to the GerABKA family.</text>
</comment>
<sequence>MAESKNEFLSFDLTRNLKIIEDKMKQTADLKRRKLTFHGKAIILLYLDTIADKESIELHIISPINKQKSESIENTLDTKQFSIMTTYQDISDSLAEGNTILIMEDCNIAYSITTLSDEKRAINESLNEKVTMGSHDGFVENASTNISLLRKRLRTPELKVEYQTYGTETNVEVAICYLESKVDPTVLHSIKSRLEKIKNEDLINSRQIQEALEDYPYSPFPQSLRTERPDRAAFNLLNGNTVIFLEHEPSALITPISFYSFLRSPEDYNSRWFVNFFYYSLRLLAFILSVTLPAFYIAVNAYHSAILPVSTFYTLKLSVLNVPFHPFVEAVMMQIVLELLKEASVRLPSAVAQTIGTVGAIVIGSAIVQTNFISNTMVVVIAITAVSSFVIPIGEMSTTIRLMSFPLIFLAAMFGFIGIAFGLMVYTTHLVKLTSAGIAYVEAPKIFQSFLNKQPKNGKGQDTNAHE</sequence>
<dbReference type="PANTHER" id="PTHR22550:SF5">
    <property type="entry name" value="LEUCINE ZIPPER PROTEIN 4"/>
    <property type="match status" value="1"/>
</dbReference>
<evidence type="ECO:0000313" key="4">
    <source>
        <dbReference type="EMBL" id="KZE64120.1"/>
    </source>
</evidence>
<keyword evidence="3" id="KW-1133">Transmembrane helix</keyword>
<evidence type="ECO:0008006" key="6">
    <source>
        <dbReference type="Google" id="ProtNLM"/>
    </source>
</evidence>
<comment type="caution">
    <text evidence="4">The sequence shown here is derived from an EMBL/GenBank/DDBJ whole genome shotgun (WGS) entry which is preliminary data.</text>
</comment>
<dbReference type="PIRSF" id="PIRSF005690">
    <property type="entry name" value="GerBA"/>
    <property type="match status" value="1"/>
</dbReference>
<dbReference type="AlphaFoldDB" id="A0A165N0A2"/>
<proteinExistence type="inferred from homology"/>
<protein>
    <recommendedName>
        <fullName evidence="6">Spore germination protein</fullName>
    </recommendedName>
</protein>
<keyword evidence="2 3" id="KW-0472">Membrane</keyword>
<dbReference type="InterPro" id="IPR004995">
    <property type="entry name" value="Spore_Ger"/>
</dbReference>